<dbReference type="EMBL" id="CM051404">
    <property type="protein sequence ID" value="KAJ4706457.1"/>
    <property type="molecule type" value="Genomic_DNA"/>
</dbReference>
<gene>
    <name evidence="1" type="ORF">OWV82_020099</name>
</gene>
<sequence>MAKVSSSMTVTMMVFVFAMAAAVVSAQSTEMAPAPAPSMDTGAAFSLPVSGAVIGSALIVSFVALLKH</sequence>
<name>A0ACC1X557_MELAZ</name>
<dbReference type="Proteomes" id="UP001164539">
    <property type="component" value="Chromosome 11"/>
</dbReference>
<proteinExistence type="predicted"/>
<keyword evidence="2" id="KW-1185">Reference proteome</keyword>
<organism evidence="1 2">
    <name type="scientific">Melia azedarach</name>
    <name type="common">Chinaberry tree</name>
    <dbReference type="NCBI Taxonomy" id="155640"/>
    <lineage>
        <taxon>Eukaryota</taxon>
        <taxon>Viridiplantae</taxon>
        <taxon>Streptophyta</taxon>
        <taxon>Embryophyta</taxon>
        <taxon>Tracheophyta</taxon>
        <taxon>Spermatophyta</taxon>
        <taxon>Magnoliopsida</taxon>
        <taxon>eudicotyledons</taxon>
        <taxon>Gunneridae</taxon>
        <taxon>Pentapetalae</taxon>
        <taxon>rosids</taxon>
        <taxon>malvids</taxon>
        <taxon>Sapindales</taxon>
        <taxon>Meliaceae</taxon>
        <taxon>Melia</taxon>
    </lineage>
</organism>
<accession>A0ACC1X557</accession>
<comment type="caution">
    <text evidence="1">The sequence shown here is derived from an EMBL/GenBank/DDBJ whole genome shotgun (WGS) entry which is preliminary data.</text>
</comment>
<evidence type="ECO:0000313" key="2">
    <source>
        <dbReference type="Proteomes" id="UP001164539"/>
    </source>
</evidence>
<reference evidence="1 2" key="1">
    <citation type="journal article" date="2023" name="Science">
        <title>Complex scaffold remodeling in plant triterpene biosynthesis.</title>
        <authorList>
            <person name="De La Pena R."/>
            <person name="Hodgson H."/>
            <person name="Liu J.C."/>
            <person name="Stephenson M.J."/>
            <person name="Martin A.C."/>
            <person name="Owen C."/>
            <person name="Harkess A."/>
            <person name="Leebens-Mack J."/>
            <person name="Jimenez L.E."/>
            <person name="Osbourn A."/>
            <person name="Sattely E.S."/>
        </authorList>
    </citation>
    <scope>NUCLEOTIDE SEQUENCE [LARGE SCALE GENOMIC DNA]</scope>
    <source>
        <strain evidence="2">cv. JPN11</strain>
        <tissue evidence="1">Leaf</tissue>
    </source>
</reference>
<protein>
    <submittedName>
        <fullName evidence="1">Proteoglycan 4 C-terminal part like</fullName>
    </submittedName>
</protein>
<evidence type="ECO:0000313" key="1">
    <source>
        <dbReference type="EMBL" id="KAJ4706457.1"/>
    </source>
</evidence>